<comment type="caution">
    <text evidence="4">The sequence shown here is derived from an EMBL/GenBank/DDBJ whole genome shotgun (WGS) entry which is preliminary data.</text>
</comment>
<dbReference type="Pfam" id="PF01981">
    <property type="entry name" value="PTH2"/>
    <property type="match status" value="1"/>
</dbReference>
<gene>
    <name evidence="4" type="ORF">KSP40_PGU011457</name>
</gene>
<evidence type="ECO:0000256" key="1">
    <source>
        <dbReference type="ARBA" id="ARBA00013260"/>
    </source>
</evidence>
<dbReference type="InterPro" id="IPR042237">
    <property type="entry name" value="PTRHD1"/>
</dbReference>
<dbReference type="InterPro" id="IPR023476">
    <property type="entry name" value="Pep_tRNA_hydro_II_dom_sf"/>
</dbReference>
<dbReference type="Gene3D" id="3.40.1490.10">
    <property type="entry name" value="Bit1"/>
    <property type="match status" value="1"/>
</dbReference>
<protein>
    <recommendedName>
        <fullName evidence="1">peptidyl-tRNA hydrolase</fullName>
        <ecNumber evidence="1">3.1.1.29</ecNumber>
    </recommendedName>
</protein>
<dbReference type="SUPFAM" id="SSF102462">
    <property type="entry name" value="Peptidyl-tRNA hydrolase II"/>
    <property type="match status" value="1"/>
</dbReference>
<proteinExistence type="predicted"/>
<name>A0ABR2ML02_9ASPA</name>
<dbReference type="EMBL" id="JBBWWR010000006">
    <property type="protein sequence ID" value="KAK8964668.1"/>
    <property type="molecule type" value="Genomic_DNA"/>
</dbReference>
<evidence type="ECO:0000256" key="2">
    <source>
        <dbReference type="ARBA" id="ARBA00022801"/>
    </source>
</evidence>
<dbReference type="PANTHER" id="PTHR46194">
    <property type="entry name" value="PEPTIDYL-TRNA HYDROLASE PTRHD1-RELATED"/>
    <property type="match status" value="1"/>
</dbReference>
<dbReference type="Proteomes" id="UP001412067">
    <property type="component" value="Unassembled WGS sequence"/>
</dbReference>
<dbReference type="CDD" id="cd02429">
    <property type="entry name" value="PTH2_like"/>
    <property type="match status" value="1"/>
</dbReference>
<reference evidence="4 5" key="1">
    <citation type="journal article" date="2022" name="Nat. Plants">
        <title>Genomes of leafy and leafless Platanthera orchids illuminate the evolution of mycoheterotrophy.</title>
        <authorList>
            <person name="Li M.H."/>
            <person name="Liu K.W."/>
            <person name="Li Z."/>
            <person name="Lu H.C."/>
            <person name="Ye Q.L."/>
            <person name="Zhang D."/>
            <person name="Wang J.Y."/>
            <person name="Li Y.F."/>
            <person name="Zhong Z.M."/>
            <person name="Liu X."/>
            <person name="Yu X."/>
            <person name="Liu D.K."/>
            <person name="Tu X.D."/>
            <person name="Liu B."/>
            <person name="Hao Y."/>
            <person name="Liao X.Y."/>
            <person name="Jiang Y.T."/>
            <person name="Sun W.H."/>
            <person name="Chen J."/>
            <person name="Chen Y.Q."/>
            <person name="Ai Y."/>
            <person name="Zhai J.W."/>
            <person name="Wu S.S."/>
            <person name="Zhou Z."/>
            <person name="Hsiao Y.Y."/>
            <person name="Wu W.L."/>
            <person name="Chen Y.Y."/>
            <person name="Lin Y.F."/>
            <person name="Hsu J.L."/>
            <person name="Li C.Y."/>
            <person name="Wang Z.W."/>
            <person name="Zhao X."/>
            <person name="Zhong W.Y."/>
            <person name="Ma X.K."/>
            <person name="Ma L."/>
            <person name="Huang J."/>
            <person name="Chen G.Z."/>
            <person name="Huang M.Z."/>
            <person name="Huang L."/>
            <person name="Peng D.H."/>
            <person name="Luo Y.B."/>
            <person name="Zou S.Q."/>
            <person name="Chen S.P."/>
            <person name="Lan S."/>
            <person name="Tsai W.C."/>
            <person name="Van de Peer Y."/>
            <person name="Liu Z.J."/>
        </authorList>
    </citation>
    <scope>NUCLEOTIDE SEQUENCE [LARGE SCALE GENOMIC DNA]</scope>
    <source>
        <strain evidence="4">Lor288</strain>
    </source>
</reference>
<organism evidence="4 5">
    <name type="scientific">Platanthera guangdongensis</name>
    <dbReference type="NCBI Taxonomy" id="2320717"/>
    <lineage>
        <taxon>Eukaryota</taxon>
        <taxon>Viridiplantae</taxon>
        <taxon>Streptophyta</taxon>
        <taxon>Embryophyta</taxon>
        <taxon>Tracheophyta</taxon>
        <taxon>Spermatophyta</taxon>
        <taxon>Magnoliopsida</taxon>
        <taxon>Liliopsida</taxon>
        <taxon>Asparagales</taxon>
        <taxon>Orchidaceae</taxon>
        <taxon>Orchidoideae</taxon>
        <taxon>Orchideae</taxon>
        <taxon>Orchidinae</taxon>
        <taxon>Platanthera</taxon>
    </lineage>
</organism>
<evidence type="ECO:0000313" key="4">
    <source>
        <dbReference type="EMBL" id="KAK8964668.1"/>
    </source>
</evidence>
<dbReference type="InterPro" id="IPR002833">
    <property type="entry name" value="PTH2"/>
</dbReference>
<comment type="catalytic activity">
    <reaction evidence="3">
        <text>an N-acyl-L-alpha-aminoacyl-tRNA + H2O = an N-acyl-L-amino acid + a tRNA + H(+)</text>
        <dbReference type="Rhea" id="RHEA:54448"/>
        <dbReference type="Rhea" id="RHEA-COMP:10123"/>
        <dbReference type="Rhea" id="RHEA-COMP:13883"/>
        <dbReference type="ChEBI" id="CHEBI:15377"/>
        <dbReference type="ChEBI" id="CHEBI:15378"/>
        <dbReference type="ChEBI" id="CHEBI:59874"/>
        <dbReference type="ChEBI" id="CHEBI:78442"/>
        <dbReference type="ChEBI" id="CHEBI:138191"/>
        <dbReference type="EC" id="3.1.1.29"/>
    </reaction>
</comment>
<keyword evidence="5" id="KW-1185">Reference proteome</keyword>
<dbReference type="EC" id="3.1.1.29" evidence="1"/>
<evidence type="ECO:0000256" key="3">
    <source>
        <dbReference type="ARBA" id="ARBA00048707"/>
    </source>
</evidence>
<sequence length="136" mass="15057">MQSASPDAGGSGVDARETGDVLVQYVVLRRDMIDAWTLGSVVTQGCHAAVAAIWIHRDRVDTAAYLSPANLDSMHKVTLEVKGENQMRNLAEKLTAEGVEHKLWIERPENTPTCLATRPYPKSFIASYFKKLKLCK</sequence>
<keyword evidence="2" id="KW-0378">Hydrolase</keyword>
<accession>A0ABR2ML02</accession>
<dbReference type="PANTHER" id="PTHR46194:SF1">
    <property type="entry name" value="PEPTIDYL-TRNA HYDROLASE PTRHD1-RELATED"/>
    <property type="match status" value="1"/>
</dbReference>
<evidence type="ECO:0000313" key="5">
    <source>
        <dbReference type="Proteomes" id="UP001412067"/>
    </source>
</evidence>